<comment type="caution">
    <text evidence="3">The sequence shown here is derived from an EMBL/GenBank/DDBJ whole genome shotgun (WGS) entry which is preliminary data.</text>
</comment>
<dbReference type="Gene3D" id="1.10.10.10">
    <property type="entry name" value="Winged helix-like DNA-binding domain superfamily/Winged helix DNA-binding domain"/>
    <property type="match status" value="1"/>
</dbReference>
<dbReference type="InterPro" id="IPR036390">
    <property type="entry name" value="WH_DNA-bd_sf"/>
</dbReference>
<feature type="region of interest" description="Disordered" evidence="1">
    <location>
        <begin position="87"/>
        <end position="120"/>
    </location>
</feature>
<evidence type="ECO:0000256" key="1">
    <source>
        <dbReference type="SAM" id="MobiDB-lite"/>
    </source>
</evidence>
<evidence type="ECO:0000313" key="4">
    <source>
        <dbReference type="Proteomes" id="UP001297600"/>
    </source>
</evidence>
<reference evidence="3 4" key="1">
    <citation type="submission" date="2022-02" db="EMBL/GenBank/DDBJ databases">
        <title>Mesosutterella porci, a novel member of the family Sutterellaceae from pig feces.</title>
        <authorList>
            <person name="Wylensek D."/>
            <person name="Clavel T."/>
        </authorList>
    </citation>
    <scope>NUCLEOTIDE SEQUENCE [LARGE SCALE GENOMIC DNA]</scope>
    <source>
        <strain evidence="4">oilRF-744-wt-GAM-9</strain>
    </source>
</reference>
<sequence length="120" mass="13535">MSVQATELGGDGTSAIVHRVRAFNRFYMPAMNLLGDHYRGSEYPVTAARIFYEIYSNEGCNAAFIAKTMRVDKSYLSRLISRHEKNGCIKRRPSEKDGRSELSPEGETLSGDFHVQKDLD</sequence>
<organism evidence="3 4">
    <name type="scientific">Mesosutterella porci</name>
    <dbReference type="NCBI Taxonomy" id="2915351"/>
    <lineage>
        <taxon>Bacteria</taxon>
        <taxon>Pseudomonadati</taxon>
        <taxon>Pseudomonadota</taxon>
        <taxon>Betaproteobacteria</taxon>
        <taxon>Burkholderiales</taxon>
        <taxon>Sutterellaceae</taxon>
        <taxon>Mesosutterella</taxon>
    </lineage>
</organism>
<dbReference type="InterPro" id="IPR036388">
    <property type="entry name" value="WH-like_DNA-bd_sf"/>
</dbReference>
<feature type="compositionally biased region" description="Basic and acidic residues" evidence="1">
    <location>
        <begin position="87"/>
        <end position="102"/>
    </location>
</feature>
<dbReference type="Pfam" id="PF12802">
    <property type="entry name" value="MarR_2"/>
    <property type="match status" value="1"/>
</dbReference>
<dbReference type="RefSeq" id="WP_237978300.1">
    <property type="nucleotide sequence ID" value="NZ_JAKNCT010000004.1"/>
</dbReference>
<protein>
    <submittedName>
        <fullName evidence="3">MarR family transcriptional regulator</fullName>
    </submittedName>
</protein>
<name>A0ABS9MPW1_9BURK</name>
<gene>
    <name evidence="3" type="ORF">MAF45_04195</name>
</gene>
<dbReference type="EMBL" id="JAKNCT010000004">
    <property type="protein sequence ID" value="MCG5030646.1"/>
    <property type="molecule type" value="Genomic_DNA"/>
</dbReference>
<dbReference type="InterPro" id="IPR000835">
    <property type="entry name" value="HTH_MarR-typ"/>
</dbReference>
<evidence type="ECO:0000259" key="2">
    <source>
        <dbReference type="Pfam" id="PF12802"/>
    </source>
</evidence>
<proteinExistence type="predicted"/>
<accession>A0ABS9MPW1</accession>
<feature type="domain" description="HTH marR-type" evidence="2">
    <location>
        <begin position="44"/>
        <end position="100"/>
    </location>
</feature>
<keyword evidence="4" id="KW-1185">Reference proteome</keyword>
<evidence type="ECO:0000313" key="3">
    <source>
        <dbReference type="EMBL" id="MCG5030646.1"/>
    </source>
</evidence>
<dbReference type="SUPFAM" id="SSF46785">
    <property type="entry name" value="Winged helix' DNA-binding domain"/>
    <property type="match status" value="1"/>
</dbReference>
<dbReference type="Proteomes" id="UP001297600">
    <property type="component" value="Unassembled WGS sequence"/>
</dbReference>